<sequence>MTRSSHSETASGRIGSVPTAYGTAISSSAASGAAHRRRSRAPIANASTALSASTAGTPAASRTTVPAPTGATGTPPARMTAGPATTRTPTATAPTANTAVPSAAARTANSRPGTRAEAPNRAASTTAAASANGSPSRSPPTPPNGSSVAGPMSPMPLTVHTPSASTPPEARCSRSQSVRFMSPTGSLAHAPAPAPSTPMWSNTPTACVNRTSGVPAPSAVSRTVRSPGEVASIPTCTVSGRPATTAVPTSSHACPSADSNPVIVSPDLVSRSHTGVPGAVALPATSPVYPYCIRTPCSPVSTSAA</sequence>
<reference evidence="2 3" key="1">
    <citation type="journal article" date="2019" name="Int. J. Syst. Evol. Microbiol.">
        <title>The Global Catalogue of Microorganisms (GCM) 10K type strain sequencing project: providing services to taxonomists for standard genome sequencing and annotation.</title>
        <authorList>
            <consortium name="The Broad Institute Genomics Platform"/>
            <consortium name="The Broad Institute Genome Sequencing Center for Infectious Disease"/>
            <person name="Wu L."/>
            <person name="Ma J."/>
        </authorList>
    </citation>
    <scope>NUCLEOTIDE SEQUENCE [LARGE SCALE GENOMIC DNA]</scope>
    <source>
        <strain evidence="2 3">JCM 16001</strain>
    </source>
</reference>
<feature type="compositionally biased region" description="Low complexity" evidence="1">
    <location>
        <begin position="44"/>
        <end position="108"/>
    </location>
</feature>
<dbReference type="Proteomes" id="UP001499851">
    <property type="component" value="Unassembled WGS sequence"/>
</dbReference>
<dbReference type="EMBL" id="BAAAQF010000022">
    <property type="protein sequence ID" value="GAA1690066.1"/>
    <property type="molecule type" value="Genomic_DNA"/>
</dbReference>
<protein>
    <submittedName>
        <fullName evidence="2">Uncharacterized protein</fullName>
    </submittedName>
</protein>
<accession>A0ABN2HM01</accession>
<feature type="region of interest" description="Disordered" evidence="1">
    <location>
        <begin position="26"/>
        <end position="172"/>
    </location>
</feature>
<evidence type="ECO:0000313" key="2">
    <source>
        <dbReference type="EMBL" id="GAA1690066.1"/>
    </source>
</evidence>
<evidence type="ECO:0000313" key="3">
    <source>
        <dbReference type="Proteomes" id="UP001499851"/>
    </source>
</evidence>
<keyword evidence="3" id="KW-1185">Reference proteome</keyword>
<proteinExistence type="predicted"/>
<comment type="caution">
    <text evidence="2">The sequence shown here is derived from an EMBL/GenBank/DDBJ whole genome shotgun (WGS) entry which is preliminary data.</text>
</comment>
<feature type="compositionally biased region" description="Low complexity" evidence="1">
    <location>
        <begin position="122"/>
        <end position="131"/>
    </location>
</feature>
<evidence type="ECO:0000256" key="1">
    <source>
        <dbReference type="SAM" id="MobiDB-lite"/>
    </source>
</evidence>
<gene>
    <name evidence="2" type="ORF">GCM10009830_42100</name>
</gene>
<name>A0ABN2HM01_9ACTN</name>
<feature type="compositionally biased region" description="Polar residues" evidence="1">
    <location>
        <begin position="1"/>
        <end position="10"/>
    </location>
</feature>
<organism evidence="2 3">
    <name type="scientific">Glycomyces endophyticus</name>
    <dbReference type="NCBI Taxonomy" id="480996"/>
    <lineage>
        <taxon>Bacteria</taxon>
        <taxon>Bacillati</taxon>
        <taxon>Actinomycetota</taxon>
        <taxon>Actinomycetes</taxon>
        <taxon>Glycomycetales</taxon>
        <taxon>Glycomycetaceae</taxon>
        <taxon>Glycomyces</taxon>
    </lineage>
</organism>
<feature type="region of interest" description="Disordered" evidence="1">
    <location>
        <begin position="1"/>
        <end position="20"/>
    </location>
</feature>